<gene>
    <name evidence="1" type="ORF">AVDCRST_MAG56-266</name>
</gene>
<reference evidence="1" key="1">
    <citation type="submission" date="2020-02" db="EMBL/GenBank/DDBJ databases">
        <authorList>
            <person name="Meier V. D."/>
        </authorList>
    </citation>
    <scope>NUCLEOTIDE SEQUENCE</scope>
    <source>
        <strain evidence="1">AVDCRST_MAG56</strain>
    </source>
</reference>
<proteinExistence type="predicted"/>
<accession>A0A6J4HC03</accession>
<sequence>MLAVCASCQRHPKQPGAFAYAMRDYLEVGAYFNRADRETPNSYPYIIQLSRGNKRLTFIGTRHTHVNQ</sequence>
<name>A0A6J4HC03_9SPHI</name>
<protein>
    <submittedName>
        <fullName evidence="1">Uncharacterized protein</fullName>
    </submittedName>
</protein>
<evidence type="ECO:0000313" key="1">
    <source>
        <dbReference type="EMBL" id="CAA9217900.1"/>
    </source>
</evidence>
<dbReference type="EMBL" id="CADCTQ010000027">
    <property type="protein sequence ID" value="CAA9217900.1"/>
    <property type="molecule type" value="Genomic_DNA"/>
</dbReference>
<organism evidence="1">
    <name type="scientific">uncultured Cytophagales bacterium</name>
    <dbReference type="NCBI Taxonomy" id="158755"/>
    <lineage>
        <taxon>Bacteria</taxon>
        <taxon>Pseudomonadati</taxon>
        <taxon>Bacteroidota</taxon>
        <taxon>Sphingobacteriia</taxon>
        <taxon>Sphingobacteriales</taxon>
        <taxon>environmental samples</taxon>
    </lineage>
</organism>
<dbReference type="AlphaFoldDB" id="A0A6J4HC03"/>